<feature type="transmembrane region" description="Helical" evidence="6">
    <location>
        <begin position="484"/>
        <end position="502"/>
    </location>
</feature>
<feature type="transmembrane region" description="Helical" evidence="6">
    <location>
        <begin position="174"/>
        <end position="192"/>
    </location>
</feature>
<feature type="transmembrane region" description="Helical" evidence="6">
    <location>
        <begin position="198"/>
        <end position="223"/>
    </location>
</feature>
<feature type="transmembrane region" description="Helical" evidence="6">
    <location>
        <begin position="235"/>
        <end position="255"/>
    </location>
</feature>
<evidence type="ECO:0000256" key="3">
    <source>
        <dbReference type="ARBA" id="ARBA00022692"/>
    </source>
</evidence>
<feature type="transmembrane region" description="Helical" evidence="6">
    <location>
        <begin position="446"/>
        <end position="464"/>
    </location>
</feature>
<evidence type="ECO:0000256" key="2">
    <source>
        <dbReference type="ARBA" id="ARBA00022475"/>
    </source>
</evidence>
<keyword evidence="2" id="KW-1003">Cell membrane</keyword>
<evidence type="ECO:0000313" key="7">
    <source>
        <dbReference type="EMBL" id="QDU86286.1"/>
    </source>
</evidence>
<feature type="transmembrane region" description="Helical" evidence="6">
    <location>
        <begin position="412"/>
        <end position="434"/>
    </location>
</feature>
<keyword evidence="4 6" id="KW-1133">Transmembrane helix</keyword>
<feature type="transmembrane region" description="Helical" evidence="6">
    <location>
        <begin position="358"/>
        <end position="375"/>
    </location>
</feature>
<keyword evidence="5 6" id="KW-0472">Membrane</keyword>
<keyword evidence="3 6" id="KW-0812">Transmembrane</keyword>
<feature type="transmembrane region" description="Helical" evidence="6">
    <location>
        <begin position="387"/>
        <end position="406"/>
    </location>
</feature>
<evidence type="ECO:0000256" key="5">
    <source>
        <dbReference type="ARBA" id="ARBA00023136"/>
    </source>
</evidence>
<evidence type="ECO:0000256" key="6">
    <source>
        <dbReference type="SAM" id="Phobius"/>
    </source>
</evidence>
<dbReference type="EMBL" id="CP036290">
    <property type="protein sequence ID" value="QDU86286.1"/>
    <property type="molecule type" value="Genomic_DNA"/>
</dbReference>
<dbReference type="InterPro" id="IPR050833">
    <property type="entry name" value="Poly_Biosynth_Transport"/>
</dbReference>
<dbReference type="GO" id="GO:0005886">
    <property type="term" value="C:plasma membrane"/>
    <property type="evidence" value="ECO:0007669"/>
    <property type="project" value="UniProtKB-SubCell"/>
</dbReference>
<evidence type="ECO:0000313" key="8">
    <source>
        <dbReference type="Proteomes" id="UP000319342"/>
    </source>
</evidence>
<evidence type="ECO:0000256" key="4">
    <source>
        <dbReference type="ARBA" id="ARBA00022989"/>
    </source>
</evidence>
<dbReference type="PANTHER" id="PTHR30250">
    <property type="entry name" value="PST FAMILY PREDICTED COLANIC ACID TRANSPORTER"/>
    <property type="match status" value="1"/>
</dbReference>
<protein>
    <submittedName>
        <fullName evidence="7">Uncharacterized protein</fullName>
    </submittedName>
</protein>
<feature type="transmembrane region" description="Helical" evidence="6">
    <location>
        <begin position="317"/>
        <end position="338"/>
    </location>
</feature>
<dbReference type="PANTHER" id="PTHR30250:SF11">
    <property type="entry name" value="O-ANTIGEN TRANSPORTER-RELATED"/>
    <property type="match status" value="1"/>
</dbReference>
<reference evidence="7 8" key="1">
    <citation type="submission" date="2019-02" db="EMBL/GenBank/DDBJ databases">
        <title>Deep-cultivation of Planctomycetes and their phenomic and genomic characterization uncovers novel biology.</title>
        <authorList>
            <person name="Wiegand S."/>
            <person name="Jogler M."/>
            <person name="Boedeker C."/>
            <person name="Pinto D."/>
            <person name="Vollmers J."/>
            <person name="Rivas-Marin E."/>
            <person name="Kohn T."/>
            <person name="Peeters S.H."/>
            <person name="Heuer A."/>
            <person name="Rast P."/>
            <person name="Oberbeckmann S."/>
            <person name="Bunk B."/>
            <person name="Jeske O."/>
            <person name="Meyerdierks A."/>
            <person name="Storesund J.E."/>
            <person name="Kallscheuer N."/>
            <person name="Luecker S."/>
            <person name="Lage O.M."/>
            <person name="Pohl T."/>
            <person name="Merkel B.J."/>
            <person name="Hornburger P."/>
            <person name="Mueller R.-W."/>
            <person name="Bruemmer F."/>
            <person name="Labrenz M."/>
            <person name="Spormann A.M."/>
            <person name="Op den Camp H."/>
            <person name="Overmann J."/>
            <person name="Amann R."/>
            <person name="Jetten M.S.M."/>
            <person name="Mascher T."/>
            <person name="Medema M.H."/>
            <person name="Devos D.P."/>
            <person name="Kaster A.-K."/>
            <person name="Ovreas L."/>
            <person name="Rohde M."/>
            <person name="Galperin M.Y."/>
            <person name="Jogler C."/>
        </authorList>
    </citation>
    <scope>NUCLEOTIDE SEQUENCE [LARGE SCALE GENOMIC DNA]</scope>
    <source>
        <strain evidence="7 8">Pla163</strain>
    </source>
</reference>
<keyword evidence="8" id="KW-1185">Reference proteome</keyword>
<organism evidence="7 8">
    <name type="scientific">Rohdeia mirabilis</name>
    <dbReference type="NCBI Taxonomy" id="2528008"/>
    <lineage>
        <taxon>Bacteria</taxon>
        <taxon>Pseudomonadati</taxon>
        <taxon>Planctomycetota</taxon>
        <taxon>Planctomycetia</taxon>
        <taxon>Planctomycetia incertae sedis</taxon>
        <taxon>Rohdeia</taxon>
    </lineage>
</organism>
<dbReference type="AlphaFoldDB" id="A0A518D493"/>
<feature type="transmembrane region" description="Helical" evidence="6">
    <location>
        <begin position="99"/>
        <end position="121"/>
    </location>
</feature>
<feature type="transmembrane region" description="Helical" evidence="6">
    <location>
        <begin position="141"/>
        <end position="162"/>
    </location>
</feature>
<sequence length="524" mass="57856">MSQAEPAPSKAATPQGGSSLVSLLRHGFNYSLVPMLQRAISLVMLYFYADWLAEAEYGLGGLGDLLLGALVQLLGFNMVGAMTRFYFDHESAEDREAVVSSSTIALALLAWVVVAPLAYFSDSLASVFLANAEGVVRVYDVQTVFLLVMLTVPFQLTTQCGYTYLQIQRSSRAFAWVSLVKFTFELGLRIYLVGFAKWGVIGFFVPVLIGEAVTTLLLTGWVLWRTKLRFRWRVLRPMIAYTAPLIPVGILQLGLHYGDRKLLVLFTPEDALHEVGIYDMGYKLGFIVTMAMLGPFVQIFHPWIYGVKDPDEQRENLSRVSTYGILSMTFASLLVVLFAKQALDHLPEDKDFGLAYRVVPYIASGYVLWSVYHLSQIPMYIAKKNGPLVWINFLALWVNVALNAYLVPAYGFVGSGIATLGTFAVLAFLGMYVSERAAGIRFEYRRILATLAAMAVASTVALLADDAMESVASFGLLENLVTKTVGLLLCSAWLWLCVVDVQERSQLVTWVRSKLPGGGASSRG</sequence>
<gene>
    <name evidence="7" type="ORF">Pla163_34370</name>
</gene>
<feature type="transmembrane region" description="Helical" evidence="6">
    <location>
        <begin position="284"/>
        <end position="305"/>
    </location>
</feature>
<accession>A0A518D493</accession>
<dbReference type="Proteomes" id="UP000319342">
    <property type="component" value="Chromosome"/>
</dbReference>
<name>A0A518D493_9BACT</name>
<comment type="subcellular location">
    <subcellularLocation>
        <location evidence="1">Cell membrane</location>
        <topology evidence="1">Multi-pass membrane protein</topology>
    </subcellularLocation>
</comment>
<evidence type="ECO:0000256" key="1">
    <source>
        <dbReference type="ARBA" id="ARBA00004651"/>
    </source>
</evidence>
<proteinExistence type="predicted"/>